<name>A0A9D1I4Y5_9FIRM</name>
<dbReference type="PANTHER" id="PTHR41309:SF2">
    <property type="entry name" value="MEMBRANE PROTEIN"/>
    <property type="match status" value="1"/>
</dbReference>
<dbReference type="PANTHER" id="PTHR41309">
    <property type="entry name" value="MEMBRANE PROTEIN-RELATED"/>
    <property type="match status" value="1"/>
</dbReference>
<feature type="transmembrane region" description="Helical" evidence="1">
    <location>
        <begin position="178"/>
        <end position="200"/>
    </location>
</feature>
<keyword evidence="1" id="KW-0472">Membrane</keyword>
<accession>A0A9D1I4Y5</accession>
<feature type="transmembrane region" description="Helical" evidence="1">
    <location>
        <begin position="146"/>
        <end position="166"/>
    </location>
</feature>
<feature type="transmembrane region" description="Helical" evidence="1">
    <location>
        <begin position="38"/>
        <end position="56"/>
    </location>
</feature>
<dbReference type="AlphaFoldDB" id="A0A9D1I4Y5"/>
<feature type="transmembrane region" description="Helical" evidence="1">
    <location>
        <begin position="12"/>
        <end position="32"/>
    </location>
</feature>
<sequence length="210" mass="22993">MKGLLLKDFYMAMKYCRAYVVIAVVFSLFSIWGNTSFLIAYPILLASVIPVNLISYDEKSKWSSYSGVFPYSRQQLVSVKYLIALIALAFAVILALAGQIARMAINNAFDVDLVLSLVALLPAMGILAPSLMLPAIFKFGAEKGRIVFYVIICGFCAVFGVLGAIGEEADLANLMISMQSWLIPVITSVSVVLLAASWLLSIKVYKKKEI</sequence>
<feature type="transmembrane region" description="Helical" evidence="1">
    <location>
        <begin position="113"/>
        <end position="134"/>
    </location>
</feature>
<dbReference type="EMBL" id="DVMO01000095">
    <property type="protein sequence ID" value="HIU28007.1"/>
    <property type="molecule type" value="Genomic_DNA"/>
</dbReference>
<feature type="transmembrane region" description="Helical" evidence="1">
    <location>
        <begin position="77"/>
        <end position="101"/>
    </location>
</feature>
<evidence type="ECO:0000313" key="2">
    <source>
        <dbReference type="EMBL" id="HIU28007.1"/>
    </source>
</evidence>
<organism evidence="2 3">
    <name type="scientific">Candidatus Fimisoma avicola</name>
    <dbReference type="NCBI Taxonomy" id="2840826"/>
    <lineage>
        <taxon>Bacteria</taxon>
        <taxon>Bacillati</taxon>
        <taxon>Bacillota</taxon>
        <taxon>Clostridia</taxon>
        <taxon>Eubacteriales</taxon>
        <taxon>Candidatus Fimisoma</taxon>
    </lineage>
</organism>
<comment type="caution">
    <text evidence="2">The sequence shown here is derived from an EMBL/GenBank/DDBJ whole genome shotgun (WGS) entry which is preliminary data.</text>
</comment>
<reference evidence="2" key="2">
    <citation type="journal article" date="2021" name="PeerJ">
        <title>Extensive microbial diversity within the chicken gut microbiome revealed by metagenomics and culture.</title>
        <authorList>
            <person name="Gilroy R."/>
            <person name="Ravi A."/>
            <person name="Getino M."/>
            <person name="Pursley I."/>
            <person name="Horton D.L."/>
            <person name="Alikhan N.F."/>
            <person name="Baker D."/>
            <person name="Gharbi K."/>
            <person name="Hall N."/>
            <person name="Watson M."/>
            <person name="Adriaenssens E.M."/>
            <person name="Foster-Nyarko E."/>
            <person name="Jarju S."/>
            <person name="Secka A."/>
            <person name="Antonio M."/>
            <person name="Oren A."/>
            <person name="Chaudhuri R.R."/>
            <person name="La Ragione R."/>
            <person name="Hildebrand F."/>
            <person name="Pallen M.J."/>
        </authorList>
    </citation>
    <scope>NUCLEOTIDE SEQUENCE</scope>
    <source>
        <strain evidence="2">11300</strain>
    </source>
</reference>
<gene>
    <name evidence="2" type="ORF">IAD16_06500</name>
</gene>
<dbReference type="Pfam" id="PF13346">
    <property type="entry name" value="ABC2_membrane_5"/>
    <property type="match status" value="1"/>
</dbReference>
<evidence type="ECO:0000256" key="1">
    <source>
        <dbReference type="SAM" id="Phobius"/>
    </source>
</evidence>
<evidence type="ECO:0000313" key="3">
    <source>
        <dbReference type="Proteomes" id="UP000824091"/>
    </source>
</evidence>
<keyword evidence="1" id="KW-0812">Transmembrane</keyword>
<keyword evidence="1" id="KW-1133">Transmembrane helix</keyword>
<dbReference type="InterPro" id="IPR025699">
    <property type="entry name" value="ABC2_memb-like"/>
</dbReference>
<protein>
    <submittedName>
        <fullName evidence="2">ABC-2 transporter permease</fullName>
    </submittedName>
</protein>
<dbReference type="Proteomes" id="UP000824091">
    <property type="component" value="Unassembled WGS sequence"/>
</dbReference>
<proteinExistence type="predicted"/>
<reference evidence="2" key="1">
    <citation type="submission" date="2020-10" db="EMBL/GenBank/DDBJ databases">
        <authorList>
            <person name="Gilroy R."/>
        </authorList>
    </citation>
    <scope>NUCLEOTIDE SEQUENCE</scope>
    <source>
        <strain evidence="2">11300</strain>
    </source>
</reference>